<name>A0A9J5ZHL5_SOLCO</name>
<reference evidence="1 2" key="1">
    <citation type="submission" date="2020-09" db="EMBL/GenBank/DDBJ databases">
        <title>De no assembly of potato wild relative species, Solanum commersonii.</title>
        <authorList>
            <person name="Cho K."/>
        </authorList>
    </citation>
    <scope>NUCLEOTIDE SEQUENCE [LARGE SCALE GENOMIC DNA]</scope>
    <source>
        <strain evidence="1">LZ3.2</strain>
        <tissue evidence="1">Leaf</tissue>
    </source>
</reference>
<dbReference type="Proteomes" id="UP000824120">
    <property type="component" value="Chromosome 4"/>
</dbReference>
<evidence type="ECO:0000313" key="2">
    <source>
        <dbReference type="Proteomes" id="UP000824120"/>
    </source>
</evidence>
<sequence>MSTGFYEKRNDIDWKNSEEYADYAFTDPLAYMVRDDIKQQLEGTNFFVVIVDIHLFNAENFCQGNNDITLTYFESTLFRTGYAAFLWNYATQKFG</sequence>
<dbReference type="AlphaFoldDB" id="A0A9J5ZHL5"/>
<gene>
    <name evidence="1" type="ORF">H5410_021575</name>
</gene>
<protein>
    <submittedName>
        <fullName evidence="1">Uncharacterized protein</fullName>
    </submittedName>
</protein>
<organism evidence="1 2">
    <name type="scientific">Solanum commersonii</name>
    <name type="common">Commerson's wild potato</name>
    <name type="synonym">Commerson's nightshade</name>
    <dbReference type="NCBI Taxonomy" id="4109"/>
    <lineage>
        <taxon>Eukaryota</taxon>
        <taxon>Viridiplantae</taxon>
        <taxon>Streptophyta</taxon>
        <taxon>Embryophyta</taxon>
        <taxon>Tracheophyta</taxon>
        <taxon>Spermatophyta</taxon>
        <taxon>Magnoliopsida</taxon>
        <taxon>eudicotyledons</taxon>
        <taxon>Gunneridae</taxon>
        <taxon>Pentapetalae</taxon>
        <taxon>asterids</taxon>
        <taxon>lamiids</taxon>
        <taxon>Solanales</taxon>
        <taxon>Solanaceae</taxon>
        <taxon>Solanoideae</taxon>
        <taxon>Solaneae</taxon>
        <taxon>Solanum</taxon>
    </lineage>
</organism>
<proteinExistence type="predicted"/>
<accession>A0A9J5ZHL5</accession>
<evidence type="ECO:0000313" key="1">
    <source>
        <dbReference type="EMBL" id="KAG5610294.1"/>
    </source>
</evidence>
<comment type="caution">
    <text evidence="1">The sequence shown here is derived from an EMBL/GenBank/DDBJ whole genome shotgun (WGS) entry which is preliminary data.</text>
</comment>
<keyword evidence="2" id="KW-1185">Reference proteome</keyword>
<dbReference type="EMBL" id="JACXVP010000004">
    <property type="protein sequence ID" value="KAG5610294.1"/>
    <property type="molecule type" value="Genomic_DNA"/>
</dbReference>